<gene>
    <name evidence="2" type="ORF">F0L68_04410</name>
</gene>
<evidence type="ECO:0000313" key="2">
    <source>
        <dbReference type="EMBL" id="KAA2265806.1"/>
    </source>
</evidence>
<comment type="caution">
    <text evidence="2">The sequence shown here is derived from an EMBL/GenBank/DDBJ whole genome shotgun (WGS) entry which is preliminary data.</text>
</comment>
<dbReference type="Gene3D" id="3.30.300.30">
    <property type="match status" value="1"/>
</dbReference>
<dbReference type="Proteomes" id="UP000323454">
    <property type="component" value="Unassembled WGS sequence"/>
</dbReference>
<keyword evidence="2" id="KW-0436">Ligase</keyword>
<organism evidence="2 3">
    <name type="scientific">Solihabitans fulvus</name>
    <dbReference type="NCBI Taxonomy" id="1892852"/>
    <lineage>
        <taxon>Bacteria</taxon>
        <taxon>Bacillati</taxon>
        <taxon>Actinomycetota</taxon>
        <taxon>Actinomycetes</taxon>
        <taxon>Pseudonocardiales</taxon>
        <taxon>Pseudonocardiaceae</taxon>
        <taxon>Solihabitans</taxon>
    </lineage>
</organism>
<dbReference type="InterPro" id="IPR045851">
    <property type="entry name" value="AMP-bd_C_sf"/>
</dbReference>
<keyword evidence="3" id="KW-1185">Reference proteome</keyword>
<dbReference type="InterPro" id="IPR042099">
    <property type="entry name" value="ANL_N_sf"/>
</dbReference>
<evidence type="ECO:0000259" key="1">
    <source>
        <dbReference type="Pfam" id="PF00501"/>
    </source>
</evidence>
<dbReference type="SUPFAM" id="SSF56801">
    <property type="entry name" value="Acetyl-CoA synthetase-like"/>
    <property type="match status" value="1"/>
</dbReference>
<dbReference type="RefSeq" id="WP_149848091.1">
    <property type="nucleotide sequence ID" value="NZ_VUOB01000005.1"/>
</dbReference>
<dbReference type="Gene3D" id="3.40.50.12780">
    <property type="entry name" value="N-terminal domain of ligase-like"/>
    <property type="match status" value="1"/>
</dbReference>
<reference evidence="2 3" key="2">
    <citation type="submission" date="2019-09" db="EMBL/GenBank/DDBJ databases">
        <authorList>
            <person name="Jin C."/>
        </authorList>
    </citation>
    <scope>NUCLEOTIDE SEQUENCE [LARGE SCALE GENOMIC DNA]</scope>
    <source>
        <strain evidence="2 3">AN110305</strain>
    </source>
</reference>
<protein>
    <submittedName>
        <fullName evidence="2">Acyl--CoA ligase</fullName>
    </submittedName>
</protein>
<dbReference type="PANTHER" id="PTHR43767">
    <property type="entry name" value="LONG-CHAIN-FATTY-ACID--COA LIGASE"/>
    <property type="match status" value="1"/>
</dbReference>
<dbReference type="PROSITE" id="PS00455">
    <property type="entry name" value="AMP_BINDING"/>
    <property type="match status" value="1"/>
</dbReference>
<dbReference type="InterPro" id="IPR020845">
    <property type="entry name" value="AMP-binding_CS"/>
</dbReference>
<reference evidence="2 3" key="1">
    <citation type="submission" date="2019-09" db="EMBL/GenBank/DDBJ databases">
        <title>Goodfellowia gen. nov., a new genus of the Pseudonocardineae related to Actinoalloteichus, containing Goodfellowia coeruleoviolacea gen. nov., comb. nov. gen. nov., comb. nov.</title>
        <authorList>
            <person name="Labeda D."/>
        </authorList>
    </citation>
    <scope>NUCLEOTIDE SEQUENCE [LARGE SCALE GENOMIC DNA]</scope>
    <source>
        <strain evidence="2 3">AN110305</strain>
    </source>
</reference>
<evidence type="ECO:0000313" key="3">
    <source>
        <dbReference type="Proteomes" id="UP000323454"/>
    </source>
</evidence>
<dbReference type="Pfam" id="PF00501">
    <property type="entry name" value="AMP-binding"/>
    <property type="match status" value="1"/>
</dbReference>
<dbReference type="EMBL" id="VUOB01000005">
    <property type="protein sequence ID" value="KAA2265806.1"/>
    <property type="molecule type" value="Genomic_DNA"/>
</dbReference>
<dbReference type="InterPro" id="IPR000873">
    <property type="entry name" value="AMP-dep_synth/lig_dom"/>
</dbReference>
<sequence length="475" mass="50399">MLADTAGGELSSVRLLDLVRRGAFRLHAEGVRRGGFVAVDTTSLTWREVAIGYLSVVWLGAAAVLTAGEVSERSARELADVSVLVRGAGRRSAGPAWLCVEELIAAGGHFGAPLAEPDDLLDIVFTSGTTGSPKPVASRHTQWTGLVRPEILASQVRRVVAHTGIPVGVSGGLHGVLLHHLARGVTSRCAPTAAALAASCRDHPADELHLTPHAASGVARVVAPREPWARRVVIIRVVGGPVPEAVAQALAERFTRARVVSVYALTEGGAALCVKVVGGGHRDSVGRPVAGTEVRVLDADGRELPAGEVGELAVRASGTAPLAYFRDESMNRDWFPGGWARSGDLGFVDPGGEVRLVGRVKELIFLRGGRLPPEYVEEILFRRIPEEVEFAVAGVPTAGGWDRIAVFLRGSDSSPEIGEAKRRLADMTGPFRPQIVRVVPEIPRAPFGKPLRRVLTQDLVTSVDQVTRRPTADSP</sequence>
<dbReference type="OrthoDB" id="2579187at2"/>
<accession>A0A5B2XQW7</accession>
<dbReference type="InterPro" id="IPR050237">
    <property type="entry name" value="ATP-dep_AMP-bd_enzyme"/>
</dbReference>
<dbReference type="CDD" id="cd04433">
    <property type="entry name" value="AFD_class_I"/>
    <property type="match status" value="1"/>
</dbReference>
<dbReference type="AlphaFoldDB" id="A0A5B2XQW7"/>
<proteinExistence type="predicted"/>
<feature type="domain" description="AMP-dependent synthetase/ligase" evidence="1">
    <location>
        <begin position="103"/>
        <end position="320"/>
    </location>
</feature>
<dbReference type="GO" id="GO:0016878">
    <property type="term" value="F:acid-thiol ligase activity"/>
    <property type="evidence" value="ECO:0007669"/>
    <property type="project" value="UniProtKB-ARBA"/>
</dbReference>
<dbReference type="PANTHER" id="PTHR43767:SF1">
    <property type="entry name" value="NONRIBOSOMAL PEPTIDE SYNTHASE PES1 (EUROFUNG)-RELATED"/>
    <property type="match status" value="1"/>
</dbReference>
<name>A0A5B2XQW7_9PSEU</name>